<accession>A0A6S6W5C6</accession>
<reference evidence="1" key="1">
    <citation type="submission" date="2021-02" db="EMBL/GenBank/DDBJ databases">
        <authorList>
            <person name="Syme A R."/>
            <person name="Syme A R."/>
            <person name="Moolhuijzen P."/>
        </authorList>
    </citation>
    <scope>NUCLEOTIDE SEQUENCE</scope>
    <source>
        <strain evidence="1">W1-1</strain>
    </source>
</reference>
<dbReference type="EMBL" id="HG992982">
    <property type="protein sequence ID" value="CAE7185856.1"/>
    <property type="molecule type" value="Genomic_DNA"/>
</dbReference>
<gene>
    <name evidence="1" type="ORF">PTTW11_06875</name>
</gene>
<dbReference type="Proteomes" id="UP000472372">
    <property type="component" value="Chromosome 6"/>
</dbReference>
<sequence length="86" mass="9812">MSAPRKAPITKDDLVRSNGAMLVLTSLLVLSRVAIQISRCRAFELTDFFIYFAFILFVAMWTCYLLTIPSMFRVYAVIDGLESRIL</sequence>
<proteinExistence type="predicted"/>
<name>A0A6S6W5C6_9PLEO</name>
<evidence type="ECO:0000313" key="2">
    <source>
        <dbReference type="Proteomes" id="UP000472372"/>
    </source>
</evidence>
<organism evidence="1 2">
    <name type="scientific">Pyrenophora teres f. teres</name>
    <dbReference type="NCBI Taxonomy" id="97479"/>
    <lineage>
        <taxon>Eukaryota</taxon>
        <taxon>Fungi</taxon>
        <taxon>Dikarya</taxon>
        <taxon>Ascomycota</taxon>
        <taxon>Pezizomycotina</taxon>
        <taxon>Dothideomycetes</taxon>
        <taxon>Pleosporomycetidae</taxon>
        <taxon>Pleosporales</taxon>
        <taxon>Pleosporineae</taxon>
        <taxon>Pleosporaceae</taxon>
        <taxon>Pyrenophora</taxon>
    </lineage>
</organism>
<protein>
    <submittedName>
        <fullName evidence="1">Uncharacterized protein</fullName>
    </submittedName>
</protein>
<evidence type="ECO:0000313" key="1">
    <source>
        <dbReference type="EMBL" id="CAE7185856.1"/>
    </source>
</evidence>
<dbReference type="AlphaFoldDB" id="A0A6S6W5C6"/>